<dbReference type="InterPro" id="IPR000064">
    <property type="entry name" value="NLP_P60_dom"/>
</dbReference>
<evidence type="ECO:0000256" key="1">
    <source>
        <dbReference type="ARBA" id="ARBA00007074"/>
    </source>
</evidence>
<dbReference type="Gene3D" id="3.90.1720.10">
    <property type="entry name" value="endopeptidase domain like (from Nostoc punctiforme)"/>
    <property type="match status" value="1"/>
</dbReference>
<evidence type="ECO:0000259" key="5">
    <source>
        <dbReference type="Pfam" id="PF00877"/>
    </source>
</evidence>
<name>A0AAX2AEZ9_9BACT</name>
<dbReference type="GO" id="GO:0006508">
    <property type="term" value="P:proteolysis"/>
    <property type="evidence" value="ECO:0007669"/>
    <property type="project" value="UniProtKB-KW"/>
</dbReference>
<keyword evidence="9" id="KW-1185">Reference proteome</keyword>
<keyword evidence="2" id="KW-0645">Protease</keyword>
<dbReference type="Proteomes" id="UP000290092">
    <property type="component" value="Unassembled WGS sequence"/>
</dbReference>
<evidence type="ECO:0000256" key="2">
    <source>
        <dbReference type="ARBA" id="ARBA00022670"/>
    </source>
</evidence>
<keyword evidence="3" id="KW-0378">Hydrolase</keyword>
<proteinExistence type="inferred from homology"/>
<accession>A0AAX2AEZ9</accession>
<dbReference type="InterPro" id="IPR027017">
    <property type="entry name" value="P60_peptidase_YkfC"/>
</dbReference>
<evidence type="ECO:0000256" key="4">
    <source>
        <dbReference type="ARBA" id="ARBA00022807"/>
    </source>
</evidence>
<evidence type="ECO:0000259" key="7">
    <source>
        <dbReference type="Pfam" id="PF12913"/>
    </source>
</evidence>
<feature type="domain" description="NlpC/P60" evidence="5">
    <location>
        <begin position="283"/>
        <end position="363"/>
    </location>
</feature>
<dbReference type="Pfam" id="PF00877">
    <property type="entry name" value="NLPC_P60"/>
    <property type="match status" value="1"/>
</dbReference>
<dbReference type="PROSITE" id="PS51257">
    <property type="entry name" value="PROKAR_LIPOPROTEIN"/>
    <property type="match status" value="1"/>
</dbReference>
<evidence type="ECO:0000313" key="9">
    <source>
        <dbReference type="Proteomes" id="UP000290092"/>
    </source>
</evidence>
<dbReference type="EMBL" id="NXID01000033">
    <property type="protein sequence ID" value="RXK15215.1"/>
    <property type="molecule type" value="Genomic_DNA"/>
</dbReference>
<feature type="domain" description="NLPC/P60 N-terminal" evidence="6">
    <location>
        <begin position="8"/>
        <end position="111"/>
    </location>
</feature>
<organism evidence="8 9">
    <name type="scientific">Malaciobacter mytili LMG 24559</name>
    <dbReference type="NCBI Taxonomy" id="1032238"/>
    <lineage>
        <taxon>Bacteria</taxon>
        <taxon>Pseudomonadati</taxon>
        <taxon>Campylobacterota</taxon>
        <taxon>Epsilonproteobacteria</taxon>
        <taxon>Campylobacterales</taxon>
        <taxon>Arcobacteraceae</taxon>
        <taxon>Malaciobacter</taxon>
    </lineage>
</organism>
<dbReference type="InterPro" id="IPR039439">
    <property type="entry name" value="SH3b1_dom"/>
</dbReference>
<dbReference type="PIRSF" id="PIRSF019015">
    <property type="entry name" value="P60_peptidase_YkfC"/>
    <property type="match status" value="1"/>
</dbReference>
<gene>
    <name evidence="8" type="ORF">CP985_09575</name>
</gene>
<dbReference type="InterPro" id="IPR025606">
    <property type="entry name" value="NLPC/P60_N_dom"/>
</dbReference>
<dbReference type="GO" id="GO:0008234">
    <property type="term" value="F:cysteine-type peptidase activity"/>
    <property type="evidence" value="ECO:0007669"/>
    <property type="project" value="UniProtKB-KW"/>
</dbReference>
<sequence>MKKNLFLLIFITIFFTACSQKNIPIKDLENYSQEPKDYLNKDLSFKNQKNYNQDFYKNYFKVWEQDTLLIDKKSATWGFKYKKRAMYLQNFSKASSTWFNKHIENSNFEEFNKQVKKAIVIRNSNLKVFPTNEMMFYNPKNAGQGFPFDYNQNSYIKINTPILVSHFSKDKAWVFVESYFAYGWLKIDDIAFVDKKFIDSFKTKNYSTIIKDKLNIYDEYFIEKVQLGTILPKYKNKYIVAKKDQKHNAYLKFIDIAKENITDKPLEFNNVNLEKIAKELIDEQYGWGGIFGFRDCSSFTQDFFIAFAINLDRNSRKQTTNGKYYKFENLSNKQKKEFILKYAKPFKTLVYLYGHIMLYIGEKNNEPVVMHNVWGVKTRVFFNTKGRNIIGKSVITTLEFGKELQNYDDTKNTLDRIEGIVILDEK</sequence>
<protein>
    <recommendedName>
        <fullName evidence="10">NlpC/P60 family lipoprotein (SH3b1, SH3b2 type SH3 domains)</fullName>
    </recommendedName>
</protein>
<evidence type="ECO:0000259" key="6">
    <source>
        <dbReference type="Pfam" id="PF12912"/>
    </source>
</evidence>
<dbReference type="KEGG" id="amyt:AMYT_1643"/>
<comment type="similarity">
    <text evidence="1">Belongs to the peptidase C40 family.</text>
</comment>
<dbReference type="InterPro" id="IPR038765">
    <property type="entry name" value="Papain-like_cys_pep_sf"/>
</dbReference>
<dbReference type="RefSeq" id="WP_114842065.1">
    <property type="nucleotide sequence ID" value="NZ_CP031219.1"/>
</dbReference>
<evidence type="ECO:0000256" key="3">
    <source>
        <dbReference type="ARBA" id="ARBA00022801"/>
    </source>
</evidence>
<feature type="domain" description="SH3b1" evidence="7">
    <location>
        <begin position="135"/>
        <end position="186"/>
    </location>
</feature>
<comment type="caution">
    <text evidence="8">The sequence shown here is derived from an EMBL/GenBank/DDBJ whole genome shotgun (WGS) entry which is preliminary data.</text>
</comment>
<evidence type="ECO:0008006" key="10">
    <source>
        <dbReference type="Google" id="ProtNLM"/>
    </source>
</evidence>
<dbReference type="AlphaFoldDB" id="A0AAX2AEZ9"/>
<keyword evidence="4" id="KW-0788">Thiol protease</keyword>
<dbReference type="SUPFAM" id="SSF54001">
    <property type="entry name" value="Cysteine proteinases"/>
    <property type="match status" value="1"/>
</dbReference>
<reference evidence="8 9" key="1">
    <citation type="submission" date="2017-09" db="EMBL/GenBank/DDBJ databases">
        <title>Genomics of the genus Arcobacter.</title>
        <authorList>
            <person name="Perez-Cataluna A."/>
            <person name="Figueras M.J."/>
            <person name="Salas-Masso N."/>
        </authorList>
    </citation>
    <scope>NUCLEOTIDE SEQUENCE [LARGE SCALE GENOMIC DNA]</scope>
    <source>
        <strain evidence="8 9">CECT 7386</strain>
    </source>
</reference>
<evidence type="ECO:0000313" key="8">
    <source>
        <dbReference type="EMBL" id="RXK15215.1"/>
    </source>
</evidence>
<dbReference type="Pfam" id="PF12913">
    <property type="entry name" value="SH3_6"/>
    <property type="match status" value="1"/>
</dbReference>
<dbReference type="Pfam" id="PF12912">
    <property type="entry name" value="N_NLPC_P60"/>
    <property type="match status" value="1"/>
</dbReference>